<dbReference type="PROSITE" id="PS50105">
    <property type="entry name" value="SAM_DOMAIN"/>
    <property type="match status" value="1"/>
</dbReference>
<dbReference type="InterPro" id="IPR013761">
    <property type="entry name" value="SAM/pointed_sf"/>
</dbReference>
<dbReference type="Pfam" id="PF00536">
    <property type="entry name" value="SAM_1"/>
    <property type="match status" value="1"/>
</dbReference>
<dbReference type="SMART" id="SM00454">
    <property type="entry name" value="SAM"/>
    <property type="match status" value="1"/>
</dbReference>
<gene>
    <name evidence="3" type="ORF">NSCI0253_LOCUS45171</name>
</gene>
<feature type="compositionally biased region" description="Polar residues" evidence="1">
    <location>
        <begin position="259"/>
        <end position="270"/>
    </location>
</feature>
<dbReference type="SUPFAM" id="SSF47769">
    <property type="entry name" value="SAM/Pointed domain"/>
    <property type="match status" value="1"/>
</dbReference>
<name>A0A7S1B0A4_NOCSC</name>
<sequence>MDEFSDSKNVPSAADVGTWVSEALSLPQYAKAFELNGVDGPTLLELDEESMLELGILNVLHRKKILGHIKLLRPSAGERGQFPEPLSITPRRKALPARMTGREGPRRNRSLGRTASYTHMSGTLSRADSEVGEFSQGSVEDGRMYHFAEKRGTFSNAKRRSVFSPTEGNVGPGPNYSPRASTRGSSPRATIGRAARNTSEYLVLPEETPGIGRYNPSSPKNGTVKGGTFSTAARLNYGDRQSQSWLGSPRRSPGPGAYRQTTTFESNFRR</sequence>
<organism evidence="3">
    <name type="scientific">Noctiluca scintillans</name>
    <name type="common">Sea sparkle</name>
    <name type="synonym">Red tide dinoflagellate</name>
    <dbReference type="NCBI Taxonomy" id="2966"/>
    <lineage>
        <taxon>Eukaryota</taxon>
        <taxon>Sar</taxon>
        <taxon>Alveolata</taxon>
        <taxon>Dinophyceae</taxon>
        <taxon>Noctilucales</taxon>
        <taxon>Noctilucaceae</taxon>
        <taxon>Noctiluca</taxon>
    </lineage>
</organism>
<evidence type="ECO:0000259" key="2">
    <source>
        <dbReference type="PROSITE" id="PS50105"/>
    </source>
</evidence>
<reference evidence="3" key="1">
    <citation type="submission" date="2021-01" db="EMBL/GenBank/DDBJ databases">
        <authorList>
            <person name="Corre E."/>
            <person name="Pelletier E."/>
            <person name="Niang G."/>
            <person name="Scheremetjew M."/>
            <person name="Finn R."/>
            <person name="Kale V."/>
            <person name="Holt S."/>
            <person name="Cochrane G."/>
            <person name="Meng A."/>
            <person name="Brown T."/>
            <person name="Cohen L."/>
        </authorList>
    </citation>
    <scope>NUCLEOTIDE SEQUENCE</scope>
</reference>
<feature type="compositionally biased region" description="Polar residues" evidence="1">
    <location>
        <begin position="228"/>
        <end position="246"/>
    </location>
</feature>
<evidence type="ECO:0000256" key="1">
    <source>
        <dbReference type="SAM" id="MobiDB-lite"/>
    </source>
</evidence>
<feature type="region of interest" description="Disordered" evidence="1">
    <location>
        <begin position="158"/>
        <end position="189"/>
    </location>
</feature>
<dbReference type="CDD" id="cd09487">
    <property type="entry name" value="SAM_superfamily"/>
    <property type="match status" value="1"/>
</dbReference>
<feature type="compositionally biased region" description="Polar residues" evidence="1">
    <location>
        <begin position="178"/>
        <end position="188"/>
    </location>
</feature>
<protein>
    <recommendedName>
        <fullName evidence="2">SAM domain-containing protein</fullName>
    </recommendedName>
</protein>
<accession>A0A7S1B0A4</accession>
<proteinExistence type="predicted"/>
<evidence type="ECO:0000313" key="3">
    <source>
        <dbReference type="EMBL" id="CAD8870814.1"/>
    </source>
</evidence>
<dbReference type="InterPro" id="IPR001660">
    <property type="entry name" value="SAM"/>
</dbReference>
<dbReference type="AlphaFoldDB" id="A0A7S1B0A4"/>
<dbReference type="Gene3D" id="1.10.150.50">
    <property type="entry name" value="Transcription Factor, Ets-1"/>
    <property type="match status" value="1"/>
</dbReference>
<feature type="region of interest" description="Disordered" evidence="1">
    <location>
        <begin position="207"/>
        <end position="270"/>
    </location>
</feature>
<feature type="domain" description="SAM" evidence="2">
    <location>
        <begin position="11"/>
        <end position="75"/>
    </location>
</feature>
<dbReference type="EMBL" id="HBFQ01063807">
    <property type="protein sequence ID" value="CAD8870814.1"/>
    <property type="molecule type" value="Transcribed_RNA"/>
</dbReference>